<reference evidence="1" key="1">
    <citation type="submission" date="2019-04" db="EMBL/GenBank/DDBJ databases">
        <title>Microbes associate with the intestines of laboratory mice.</title>
        <authorList>
            <person name="Navarre W."/>
            <person name="Wong E."/>
            <person name="Huang K."/>
            <person name="Tropini C."/>
            <person name="Ng K."/>
            <person name="Yu B."/>
        </authorList>
    </citation>
    <scope>NUCLEOTIDE SEQUENCE</scope>
    <source>
        <strain evidence="1">NM01_1-7b</strain>
    </source>
</reference>
<evidence type="ECO:0000313" key="1">
    <source>
        <dbReference type="EMBL" id="TGY96709.1"/>
    </source>
</evidence>
<dbReference type="EMBL" id="SRYA01000013">
    <property type="protein sequence ID" value="TGY96709.1"/>
    <property type="molecule type" value="Genomic_DNA"/>
</dbReference>
<keyword evidence="2" id="KW-1185">Reference proteome</keyword>
<evidence type="ECO:0000313" key="2">
    <source>
        <dbReference type="Proteomes" id="UP000304953"/>
    </source>
</evidence>
<sequence length="441" mass="48503">MKQTYDVIVAGAGASGLMAGIQAAKYGAEVLILEHMDRAGKKILATGNGKCNFTNEKQGIAYYRGKNPAFVLPAFEQFGLKETLEFFQELGIRPVSRRGGYYYPASGQASSVLETLLMECRKRKVRIAYEIGIRSIQKENGIFCFDTKQGNFYGNTCIIATGGKAAKKTGSDGSGIPYIAGFGHKMTEIAPALVQLQGKQPFFKEVAGIRAECRLKLYIEKEKISEDLGELQLTEFGVSGIPAFQVSRYAAYGLLQGKQVQVSMDFLPDFSKSQAKDLIRKQFLRYGEGKTAKEAMIGLFPQKLNLVFLKESRIHLEKPAVCCSKKELDHLSFLIQHLESEIIGTKGFDHAQVTAGGADTNEICPDTMESRLVPGLFFAGEVMDIDGMCGGYNLQWAWTSGATAGKYAAKHEIFSSGLEKGQKKHPAADDSMQKQRERGRK</sequence>
<name>A0AC61RY51_9FIRM</name>
<protein>
    <submittedName>
        <fullName evidence="1">NAD(P)/FAD-dependent oxidoreductase</fullName>
    </submittedName>
</protein>
<accession>A0AC61RY51</accession>
<proteinExistence type="predicted"/>
<gene>
    <name evidence="1" type="ORF">E5329_08035</name>
</gene>
<organism evidence="1 2">
    <name type="scientific">Petralouisia muris</name>
    <dbReference type="NCBI Taxonomy" id="3032872"/>
    <lineage>
        <taxon>Bacteria</taxon>
        <taxon>Bacillati</taxon>
        <taxon>Bacillota</taxon>
        <taxon>Clostridia</taxon>
        <taxon>Lachnospirales</taxon>
        <taxon>Lachnospiraceae</taxon>
        <taxon>Petralouisia</taxon>
    </lineage>
</organism>
<dbReference type="Proteomes" id="UP000304953">
    <property type="component" value="Unassembled WGS sequence"/>
</dbReference>
<comment type="caution">
    <text evidence="1">The sequence shown here is derived from an EMBL/GenBank/DDBJ whole genome shotgun (WGS) entry which is preliminary data.</text>
</comment>